<evidence type="ECO:0000256" key="2">
    <source>
        <dbReference type="ARBA" id="ARBA00007886"/>
    </source>
</evidence>
<gene>
    <name evidence="11" type="ORF">E2980_20920</name>
</gene>
<dbReference type="InterPro" id="IPR008844">
    <property type="entry name" value="Spore_GerAC-like"/>
</dbReference>
<keyword evidence="5" id="KW-0472">Membrane</keyword>
<dbReference type="RefSeq" id="WP_135154195.1">
    <property type="nucleotide sequence ID" value="NZ_SOMN01000042.1"/>
</dbReference>
<keyword evidence="3" id="KW-0309">Germination</keyword>
<reference evidence="11 12" key="1">
    <citation type="submission" date="2019-03" db="EMBL/GenBank/DDBJ databases">
        <title>Cohnella endophytica sp. nov., a novel endophytic bacterium isolated from bark of Sonneratia apetala.</title>
        <authorList>
            <person name="Tuo L."/>
        </authorList>
    </citation>
    <scope>NUCLEOTIDE SEQUENCE [LARGE SCALE GENOMIC DNA]</scope>
    <source>
        <strain evidence="11 12">CCTCC AB 208254</strain>
    </source>
</reference>
<dbReference type="Pfam" id="PF05504">
    <property type="entry name" value="Spore_GerAC"/>
    <property type="match status" value="1"/>
</dbReference>
<comment type="similarity">
    <text evidence="2">Belongs to the GerABKC lipoprotein family.</text>
</comment>
<evidence type="ECO:0000259" key="10">
    <source>
        <dbReference type="Pfam" id="PF25198"/>
    </source>
</evidence>
<dbReference type="PANTHER" id="PTHR35789:SF1">
    <property type="entry name" value="SPORE GERMINATION PROTEIN B3"/>
    <property type="match status" value="1"/>
</dbReference>
<evidence type="ECO:0000256" key="5">
    <source>
        <dbReference type="ARBA" id="ARBA00023136"/>
    </source>
</evidence>
<dbReference type="Pfam" id="PF25198">
    <property type="entry name" value="Spore_GerAC_N"/>
    <property type="match status" value="1"/>
</dbReference>
<evidence type="ECO:0000256" key="8">
    <source>
        <dbReference type="SAM" id="SignalP"/>
    </source>
</evidence>
<dbReference type="InterPro" id="IPR038501">
    <property type="entry name" value="Spore_GerAC_C_sf"/>
</dbReference>
<comment type="caution">
    <text evidence="11">The sequence shown here is derived from an EMBL/GenBank/DDBJ whole genome shotgun (WGS) entry which is preliminary data.</text>
</comment>
<organism evidence="11 12">
    <name type="scientific">Cohnella luojiensis</name>
    <dbReference type="NCBI Taxonomy" id="652876"/>
    <lineage>
        <taxon>Bacteria</taxon>
        <taxon>Bacillati</taxon>
        <taxon>Bacillota</taxon>
        <taxon>Bacilli</taxon>
        <taxon>Bacillales</taxon>
        <taxon>Paenibacillaceae</taxon>
        <taxon>Cohnella</taxon>
    </lineage>
</organism>
<evidence type="ECO:0000313" key="12">
    <source>
        <dbReference type="Proteomes" id="UP000297900"/>
    </source>
</evidence>
<dbReference type="EMBL" id="SOMN01000042">
    <property type="protein sequence ID" value="TFE22698.1"/>
    <property type="molecule type" value="Genomic_DNA"/>
</dbReference>
<evidence type="ECO:0000256" key="4">
    <source>
        <dbReference type="ARBA" id="ARBA00022729"/>
    </source>
</evidence>
<feature type="domain" description="Spore germination protein N-terminal" evidence="10">
    <location>
        <begin position="21"/>
        <end position="185"/>
    </location>
</feature>
<dbReference type="GO" id="GO:0009847">
    <property type="term" value="P:spore germination"/>
    <property type="evidence" value="ECO:0007669"/>
    <property type="project" value="InterPro"/>
</dbReference>
<dbReference type="AlphaFoldDB" id="A0A4Y8LRP2"/>
<dbReference type="OrthoDB" id="2592518at2"/>
<evidence type="ECO:0000256" key="1">
    <source>
        <dbReference type="ARBA" id="ARBA00004635"/>
    </source>
</evidence>
<comment type="subcellular location">
    <subcellularLocation>
        <location evidence="1">Membrane</location>
        <topology evidence="1">Lipid-anchor</topology>
    </subcellularLocation>
</comment>
<evidence type="ECO:0000256" key="7">
    <source>
        <dbReference type="ARBA" id="ARBA00023288"/>
    </source>
</evidence>
<feature type="domain" description="Spore germination GerAC-like C-terminal" evidence="9">
    <location>
        <begin position="193"/>
        <end position="360"/>
    </location>
</feature>
<dbReference type="PANTHER" id="PTHR35789">
    <property type="entry name" value="SPORE GERMINATION PROTEIN B3"/>
    <property type="match status" value="1"/>
</dbReference>
<proteinExistence type="inferred from homology"/>
<dbReference type="Proteomes" id="UP000297900">
    <property type="component" value="Unassembled WGS sequence"/>
</dbReference>
<dbReference type="InterPro" id="IPR057336">
    <property type="entry name" value="GerAC_N"/>
</dbReference>
<keyword evidence="4 8" id="KW-0732">Signal</keyword>
<feature type="chain" id="PRO_5039555054" evidence="8">
    <location>
        <begin position="21"/>
        <end position="363"/>
    </location>
</feature>
<accession>A0A4Y8LRP2</accession>
<protein>
    <submittedName>
        <fullName evidence="11">Ger(X)C family spore germination protein</fullName>
    </submittedName>
</protein>
<keyword evidence="6" id="KW-0564">Palmitate</keyword>
<keyword evidence="12" id="KW-1185">Reference proteome</keyword>
<feature type="signal peptide" evidence="8">
    <location>
        <begin position="1"/>
        <end position="20"/>
    </location>
</feature>
<evidence type="ECO:0000313" key="11">
    <source>
        <dbReference type="EMBL" id="TFE22698.1"/>
    </source>
</evidence>
<evidence type="ECO:0000256" key="3">
    <source>
        <dbReference type="ARBA" id="ARBA00022544"/>
    </source>
</evidence>
<keyword evidence="7" id="KW-0449">Lipoprotein</keyword>
<dbReference type="Gene3D" id="3.30.300.210">
    <property type="entry name" value="Nutrient germinant receptor protein C, domain 3"/>
    <property type="match status" value="1"/>
</dbReference>
<name>A0A4Y8LRP2_9BACL</name>
<dbReference type="GO" id="GO:0016020">
    <property type="term" value="C:membrane"/>
    <property type="evidence" value="ECO:0007669"/>
    <property type="project" value="UniProtKB-SubCell"/>
</dbReference>
<dbReference type="PROSITE" id="PS51257">
    <property type="entry name" value="PROKAR_LIPOPROTEIN"/>
    <property type="match status" value="1"/>
</dbReference>
<sequence>MYKTKFFLVLGLCAVLSACADRNIVNKIELAQTLGLDSVRNGIKSAVLIARYKERGQTELRLMDTASNSIYDIIPRLNTKTKAPVEYGQLKMVLFGKKYSEKGIIAEIHSLGRDPKISTRLQLGVADRDASELLEMIQKSQEPFFLSDMIEQNRKNGNLPLMNLHVLLFNLYGQGRDLFLPYFKIERGKIKIDGLALFRNDKKITEISIRDAFLLKILIENSKNGSYMVPIAGRTSNQNPENFVLLRSINSKAKYIVNRVEPIPSITIRISMQAVVANIPNWIDLRSEGQLRELEKTTSAYLEKKIEKFLWLCKKNKVDPIGLGDLVRSQSKKWSAQDFEDVYSEIKTKISVQVKMVQHGIGE</sequence>
<evidence type="ECO:0000256" key="6">
    <source>
        <dbReference type="ARBA" id="ARBA00023139"/>
    </source>
</evidence>
<dbReference type="InterPro" id="IPR046953">
    <property type="entry name" value="Spore_GerAC-like_C"/>
</dbReference>
<dbReference type="NCBIfam" id="TIGR02887">
    <property type="entry name" value="spore_ger_x_C"/>
    <property type="match status" value="1"/>
</dbReference>
<evidence type="ECO:0000259" key="9">
    <source>
        <dbReference type="Pfam" id="PF05504"/>
    </source>
</evidence>